<dbReference type="EMBL" id="CP017075">
    <property type="protein sequence ID" value="AOR76352.1"/>
    <property type="molecule type" value="Genomic_DNA"/>
</dbReference>
<dbReference type="KEGG" id="nre:BES08_05955"/>
<evidence type="ECO:0000313" key="2">
    <source>
        <dbReference type="Proteomes" id="UP000094626"/>
    </source>
</evidence>
<gene>
    <name evidence="1" type="ORF">BES08_05955</name>
</gene>
<sequence length="82" mass="9379">MTTDEALAIIDETADRAFEVRGANDRVVAALKHLTDLGIERETLVWFWESLKGENDIGRDQNANASRNRIRHLVGQLRREPH</sequence>
<accession>A0A1D8A2P7</accession>
<dbReference type="AlphaFoldDB" id="A0A1D8A2P7"/>
<evidence type="ECO:0000313" key="1">
    <source>
        <dbReference type="EMBL" id="AOR76352.1"/>
    </source>
</evidence>
<protein>
    <submittedName>
        <fullName evidence="1">Uncharacterized protein</fullName>
    </submittedName>
</protein>
<dbReference type="RefSeq" id="WP_069707808.1">
    <property type="nucleotide sequence ID" value="NZ_CP017075.1"/>
</dbReference>
<name>A0A1D8A2P7_9SPHN</name>
<proteinExistence type="predicted"/>
<reference evidence="2" key="1">
    <citation type="journal article" date="2017" name="J. Biotechnol.">
        <title>Complete genome sequence of Novosphingobium resinovorum SA1, a versatile xenobiotic-degrading bacterium capable of utilizing sulfanilic acid.</title>
        <authorList>
            <person name="Hegedus B."/>
            <person name="Kos P.B."/>
            <person name="Balint B."/>
            <person name="Maroti G."/>
            <person name="Gan H.M."/>
            <person name="Perei K."/>
            <person name="Rakhely G."/>
        </authorList>
    </citation>
    <scope>NUCLEOTIDE SEQUENCE [LARGE SCALE GENOMIC DNA]</scope>
    <source>
        <strain evidence="2">SA1</strain>
    </source>
</reference>
<keyword evidence="2" id="KW-1185">Reference proteome</keyword>
<organism evidence="1 2">
    <name type="scientific">Novosphingobium resinovorum</name>
    <dbReference type="NCBI Taxonomy" id="158500"/>
    <lineage>
        <taxon>Bacteria</taxon>
        <taxon>Pseudomonadati</taxon>
        <taxon>Pseudomonadota</taxon>
        <taxon>Alphaproteobacteria</taxon>
        <taxon>Sphingomonadales</taxon>
        <taxon>Sphingomonadaceae</taxon>
        <taxon>Novosphingobium</taxon>
    </lineage>
</organism>
<dbReference type="Proteomes" id="UP000094626">
    <property type="component" value="Chromosome"/>
</dbReference>